<organism evidence="2 3">
    <name type="scientific">Streptomyces sannanensis</name>
    <dbReference type="NCBI Taxonomy" id="285536"/>
    <lineage>
        <taxon>Bacteria</taxon>
        <taxon>Bacillati</taxon>
        <taxon>Actinomycetota</taxon>
        <taxon>Actinomycetes</taxon>
        <taxon>Kitasatosporales</taxon>
        <taxon>Streptomycetaceae</taxon>
        <taxon>Streptomyces</taxon>
    </lineage>
</organism>
<name>A0ABP6SF15_9ACTN</name>
<evidence type="ECO:0000313" key="2">
    <source>
        <dbReference type="EMBL" id="GAA3374764.1"/>
    </source>
</evidence>
<evidence type="ECO:0000313" key="3">
    <source>
        <dbReference type="Proteomes" id="UP001499990"/>
    </source>
</evidence>
<dbReference type="Proteomes" id="UP001499990">
    <property type="component" value="Unassembled WGS sequence"/>
</dbReference>
<feature type="region of interest" description="Disordered" evidence="1">
    <location>
        <begin position="1"/>
        <end position="39"/>
    </location>
</feature>
<gene>
    <name evidence="2" type="ORF">GCM10020367_39930</name>
</gene>
<comment type="caution">
    <text evidence="2">The sequence shown here is derived from an EMBL/GenBank/DDBJ whole genome shotgun (WGS) entry which is preliminary data.</text>
</comment>
<evidence type="ECO:0000256" key="1">
    <source>
        <dbReference type="SAM" id="MobiDB-lite"/>
    </source>
</evidence>
<keyword evidence="3" id="KW-1185">Reference proteome</keyword>
<dbReference type="EMBL" id="BAAAYL010000001">
    <property type="protein sequence ID" value="GAA3374764.1"/>
    <property type="molecule type" value="Genomic_DNA"/>
</dbReference>
<protein>
    <submittedName>
        <fullName evidence="2">Uncharacterized protein</fullName>
    </submittedName>
</protein>
<accession>A0ABP6SF15</accession>
<sequence length="90" mass="9525">MGKPLGKGSDTAGARAKNHSPIRRDSTKKPKPLRGCRTETLTTPQGYCALEEPGVPWCDKGLPLSSEPRITLRVGKLTIGDGSKGRVGSP</sequence>
<reference evidence="3" key="1">
    <citation type="journal article" date="2019" name="Int. J. Syst. Evol. Microbiol.">
        <title>The Global Catalogue of Microorganisms (GCM) 10K type strain sequencing project: providing services to taxonomists for standard genome sequencing and annotation.</title>
        <authorList>
            <consortium name="The Broad Institute Genomics Platform"/>
            <consortium name="The Broad Institute Genome Sequencing Center for Infectious Disease"/>
            <person name="Wu L."/>
            <person name="Ma J."/>
        </authorList>
    </citation>
    <scope>NUCLEOTIDE SEQUENCE [LARGE SCALE GENOMIC DNA]</scope>
    <source>
        <strain evidence="3">JCM 9651</strain>
    </source>
</reference>
<proteinExistence type="predicted"/>